<evidence type="ECO:0000313" key="5">
    <source>
        <dbReference type="Proteomes" id="UP000377798"/>
    </source>
</evidence>
<dbReference type="EMBL" id="CAACYI010000001">
    <property type="protein sequence ID" value="VFB16970.1"/>
    <property type="molecule type" value="Genomic_DNA"/>
</dbReference>
<dbReference type="Gene3D" id="3.40.718.10">
    <property type="entry name" value="Isopropylmalate Dehydrogenase"/>
    <property type="match status" value="1"/>
</dbReference>
<dbReference type="RefSeq" id="WP_131749642.1">
    <property type="nucleotide sequence ID" value="NZ_CAACYI010000001.1"/>
</dbReference>
<dbReference type="GO" id="GO:0006099">
    <property type="term" value="P:tricarboxylic acid cycle"/>
    <property type="evidence" value="ECO:0007669"/>
    <property type="project" value="TreeGrafter"/>
</dbReference>
<dbReference type="Proteomes" id="UP000377798">
    <property type="component" value="Unassembled WGS sequence"/>
</dbReference>
<evidence type="ECO:0000259" key="3">
    <source>
        <dbReference type="SMART" id="SM01329"/>
    </source>
</evidence>
<dbReference type="PANTHER" id="PTHR11835">
    <property type="entry name" value="DECARBOXYLATING DEHYDROGENASES-ISOCITRATE, ISOPROPYLMALATE, TARTRATE"/>
    <property type="match status" value="1"/>
</dbReference>
<dbReference type="GO" id="GO:0000287">
    <property type="term" value="F:magnesium ion binding"/>
    <property type="evidence" value="ECO:0007669"/>
    <property type="project" value="InterPro"/>
</dbReference>
<name>A0A8H2MG22_9FIRM</name>
<dbReference type="AlphaFoldDB" id="A0A8H2MG22"/>
<keyword evidence="5" id="KW-1185">Reference proteome</keyword>
<reference evidence="4 5" key="1">
    <citation type="submission" date="2019-02" db="EMBL/GenBank/DDBJ databases">
        <authorList>
            <consortium name="Pathogen Informatics"/>
        </authorList>
    </citation>
    <scope>NUCLEOTIDE SEQUENCE [LARGE SCALE GENOMIC DNA]</scope>
    <source>
        <strain evidence="4 5">3012STDY7089603</strain>
    </source>
</reference>
<dbReference type="InterPro" id="IPR024084">
    <property type="entry name" value="IsoPropMal-DH-like_dom"/>
</dbReference>
<gene>
    <name evidence="4" type="primary">icd</name>
    <name evidence="4" type="ORF">NCTC13150_01546</name>
</gene>
<dbReference type="GO" id="GO:0004449">
    <property type="term" value="F:isocitrate dehydrogenase (NAD+) activity"/>
    <property type="evidence" value="ECO:0007669"/>
    <property type="project" value="TreeGrafter"/>
</dbReference>
<dbReference type="PANTHER" id="PTHR11835:SF34">
    <property type="entry name" value="ISOCITRATE DEHYDROGENASE [NAD] SUBUNIT ALPHA, MITOCHONDRIAL"/>
    <property type="match status" value="1"/>
</dbReference>
<dbReference type="PROSITE" id="PS00470">
    <property type="entry name" value="IDH_IMDH"/>
    <property type="match status" value="1"/>
</dbReference>
<protein>
    <submittedName>
        <fullName evidence="4">Isocitrate dehydrogenase [NADP]</fullName>
        <ecNumber evidence="4">1.1.1.42</ecNumber>
    </submittedName>
</protein>
<dbReference type="SMART" id="SM01329">
    <property type="entry name" value="Iso_dh"/>
    <property type="match status" value="1"/>
</dbReference>
<dbReference type="SUPFAM" id="SSF53659">
    <property type="entry name" value="Isocitrate/Isopropylmalate dehydrogenase-like"/>
    <property type="match status" value="1"/>
</dbReference>
<dbReference type="InterPro" id="IPR019818">
    <property type="entry name" value="IsoCit/isopropylmalate_DH_CS"/>
</dbReference>
<sequence>MISLIPGDGVGKELAKLLIRLFKDLQIPLSFDIQEAGKEEYEKHGVYLPDSLFWSLEKNKVAIKGPMTTPIGEGFRSLNVQLRKKYDLYTNIRPIKELGPWKNPDQAIDLVIFRENTEDLYRGVEEMVSDTEAHSIKIITYQGSRRLIKRAFDYALDHGYPKVTLVTKANIMKFTDGLFLKAGRDLAKDYPTIALEEVLVDNMAMQLVLNPYQFNVIATENLYGDILSDLAAGLIGGLGLVPGANMGDGMAIFESVHGTAPDLAGKDLVNPTAFFLSACMMLDYLDLGAYAGAIRQGLDSLLSNKETSTRDLGGPLRASEFTDLLIQRVKEIKHG</sequence>
<dbReference type="GO" id="GO:0004450">
    <property type="term" value="F:isocitrate dehydrogenase (NADP+) activity"/>
    <property type="evidence" value="ECO:0007669"/>
    <property type="project" value="UniProtKB-EC"/>
</dbReference>
<comment type="caution">
    <text evidence="4">The sequence shown here is derived from an EMBL/GenBank/DDBJ whole genome shotgun (WGS) entry which is preliminary data.</text>
</comment>
<accession>A0A8H2MG22</accession>
<dbReference type="GO" id="GO:0006102">
    <property type="term" value="P:isocitrate metabolic process"/>
    <property type="evidence" value="ECO:0007669"/>
    <property type="project" value="TreeGrafter"/>
</dbReference>
<dbReference type="Pfam" id="PF00180">
    <property type="entry name" value="Iso_dh"/>
    <property type="match status" value="1"/>
</dbReference>
<dbReference type="GO" id="GO:0051287">
    <property type="term" value="F:NAD binding"/>
    <property type="evidence" value="ECO:0007669"/>
    <property type="project" value="InterPro"/>
</dbReference>
<proteinExistence type="inferred from homology"/>
<feature type="domain" description="Isopropylmalate dehydrogenase-like" evidence="3">
    <location>
        <begin position="1"/>
        <end position="325"/>
    </location>
</feature>
<evidence type="ECO:0000313" key="4">
    <source>
        <dbReference type="EMBL" id="VFB16970.1"/>
    </source>
</evidence>
<keyword evidence="2 4" id="KW-0560">Oxidoreductase</keyword>
<dbReference type="EC" id="1.1.1.42" evidence="4"/>
<comment type="similarity">
    <text evidence="1">Belongs to the isocitrate and isopropylmalate dehydrogenases family.</text>
</comment>
<evidence type="ECO:0000256" key="2">
    <source>
        <dbReference type="ARBA" id="ARBA00023002"/>
    </source>
</evidence>
<evidence type="ECO:0000256" key="1">
    <source>
        <dbReference type="ARBA" id="ARBA00007769"/>
    </source>
</evidence>
<organism evidence="4 5">
    <name type="scientific">Urinicoccus massiliensis</name>
    <dbReference type="NCBI Taxonomy" id="1723382"/>
    <lineage>
        <taxon>Bacteria</taxon>
        <taxon>Bacillati</taxon>
        <taxon>Bacillota</taxon>
        <taxon>Tissierellia</taxon>
        <taxon>Tissierellales</taxon>
        <taxon>Peptoniphilaceae</taxon>
        <taxon>Urinicoccus</taxon>
    </lineage>
</organism>